<accession>A0A1M2V7I4</accession>
<dbReference type="OMA" id="PLDNEHY"/>
<evidence type="ECO:0000313" key="2">
    <source>
        <dbReference type="EMBL" id="OJT03544.1"/>
    </source>
</evidence>
<feature type="compositionally biased region" description="Low complexity" evidence="1">
    <location>
        <begin position="255"/>
        <end position="266"/>
    </location>
</feature>
<name>A0A1M2V7I4_TRAPU</name>
<dbReference type="AlphaFoldDB" id="A0A1M2V7I4"/>
<keyword evidence="3" id="KW-1185">Reference proteome</keyword>
<reference evidence="2 3" key="1">
    <citation type="submission" date="2016-10" db="EMBL/GenBank/DDBJ databases">
        <title>Genome sequence of the basidiomycete white-rot fungus Trametes pubescens.</title>
        <authorList>
            <person name="Makela M.R."/>
            <person name="Granchi Z."/>
            <person name="Peng M."/>
            <person name="De Vries R.P."/>
            <person name="Grigoriev I."/>
            <person name="Riley R."/>
            <person name="Hilden K."/>
        </authorList>
    </citation>
    <scope>NUCLEOTIDE SEQUENCE [LARGE SCALE GENOMIC DNA]</scope>
    <source>
        <strain evidence="2 3">FBCC735</strain>
    </source>
</reference>
<evidence type="ECO:0000313" key="3">
    <source>
        <dbReference type="Proteomes" id="UP000184267"/>
    </source>
</evidence>
<dbReference type="OrthoDB" id="25571at2759"/>
<evidence type="ECO:0008006" key="4">
    <source>
        <dbReference type="Google" id="ProtNLM"/>
    </source>
</evidence>
<feature type="compositionally biased region" description="Low complexity" evidence="1">
    <location>
        <begin position="284"/>
        <end position="301"/>
    </location>
</feature>
<comment type="caution">
    <text evidence="2">The sequence shown here is derived from an EMBL/GenBank/DDBJ whole genome shotgun (WGS) entry which is preliminary data.</text>
</comment>
<feature type="compositionally biased region" description="Polar residues" evidence="1">
    <location>
        <begin position="226"/>
        <end position="237"/>
    </location>
</feature>
<sequence length="410" mass="43874">MNRANTAAAGQSAYTAQSTTTAASSGQFAHFPPLQREIMQFIVSQPKSDEGVHVAAIARHVATLGPDLGNAHSISCAATQLIKVVTVAQVVRVRRYDTATLLDLEDGTTGGKIFAKRWLNGRDSDGLPDEEQYYARIMGTIVRGAHETKNTLNVQVFQRVTDPHQLFLHILEAAFVSLTLERGPPPLSVRRSVGPRLRSGEQDVDESVLPSAPTTPAVTRVARPSHASTSTPTQQVFVSGPATTPRAHTPPTPIAHPRTPATLVAPPRTPPAPIVRPPTPPRSPSSRYATPPSSPSSSTAQSPPPSPSPAPAKASSSAINQPSESRRVSGIKRDPWAHLSAIERAILLQIFNAPSGEDVDVRTITRGVSHHQVTQAEISHALDALTDKGFVVPLDNEHYIIKTNHYPTSS</sequence>
<feature type="region of interest" description="Disordered" evidence="1">
    <location>
        <begin position="184"/>
        <end position="331"/>
    </location>
</feature>
<dbReference type="STRING" id="154538.A0A1M2V7I4"/>
<dbReference type="Gene3D" id="2.40.50.140">
    <property type="entry name" value="Nucleic acid-binding proteins"/>
    <property type="match status" value="1"/>
</dbReference>
<feature type="compositionally biased region" description="Pro residues" evidence="1">
    <location>
        <begin position="267"/>
        <end position="283"/>
    </location>
</feature>
<dbReference type="EMBL" id="MNAD01001609">
    <property type="protein sequence ID" value="OJT03544.1"/>
    <property type="molecule type" value="Genomic_DNA"/>
</dbReference>
<protein>
    <recommendedName>
        <fullName evidence="4">Replication protein A C-terminal domain-containing protein</fullName>
    </recommendedName>
</protein>
<evidence type="ECO:0000256" key="1">
    <source>
        <dbReference type="SAM" id="MobiDB-lite"/>
    </source>
</evidence>
<organism evidence="2 3">
    <name type="scientific">Trametes pubescens</name>
    <name type="common">White-rot fungus</name>
    <dbReference type="NCBI Taxonomy" id="154538"/>
    <lineage>
        <taxon>Eukaryota</taxon>
        <taxon>Fungi</taxon>
        <taxon>Dikarya</taxon>
        <taxon>Basidiomycota</taxon>
        <taxon>Agaricomycotina</taxon>
        <taxon>Agaricomycetes</taxon>
        <taxon>Polyporales</taxon>
        <taxon>Polyporaceae</taxon>
        <taxon>Trametes</taxon>
    </lineage>
</organism>
<dbReference type="Proteomes" id="UP000184267">
    <property type="component" value="Unassembled WGS sequence"/>
</dbReference>
<gene>
    <name evidence="2" type="ORF">TRAPUB_5823</name>
</gene>
<dbReference type="SUPFAM" id="SSF50249">
    <property type="entry name" value="Nucleic acid-binding proteins"/>
    <property type="match status" value="1"/>
</dbReference>
<proteinExistence type="predicted"/>
<dbReference type="InterPro" id="IPR012340">
    <property type="entry name" value="NA-bd_OB-fold"/>
</dbReference>